<protein>
    <submittedName>
        <fullName evidence="1">Uncharacterized protein</fullName>
    </submittedName>
</protein>
<organism evidence="1 2">
    <name type="scientific">Daedalea quercina L-15889</name>
    <dbReference type="NCBI Taxonomy" id="1314783"/>
    <lineage>
        <taxon>Eukaryota</taxon>
        <taxon>Fungi</taxon>
        <taxon>Dikarya</taxon>
        <taxon>Basidiomycota</taxon>
        <taxon>Agaricomycotina</taxon>
        <taxon>Agaricomycetes</taxon>
        <taxon>Polyporales</taxon>
        <taxon>Fomitopsis</taxon>
    </lineage>
</organism>
<evidence type="ECO:0000313" key="1">
    <source>
        <dbReference type="EMBL" id="KZT65260.1"/>
    </source>
</evidence>
<name>A0A165M5R2_9APHY</name>
<reference evidence="1 2" key="1">
    <citation type="journal article" date="2016" name="Mol. Biol. Evol.">
        <title>Comparative Genomics of Early-Diverging Mushroom-Forming Fungi Provides Insights into the Origins of Lignocellulose Decay Capabilities.</title>
        <authorList>
            <person name="Nagy L.G."/>
            <person name="Riley R."/>
            <person name="Tritt A."/>
            <person name="Adam C."/>
            <person name="Daum C."/>
            <person name="Floudas D."/>
            <person name="Sun H."/>
            <person name="Yadav J.S."/>
            <person name="Pangilinan J."/>
            <person name="Larsson K.H."/>
            <person name="Matsuura K."/>
            <person name="Barry K."/>
            <person name="Labutti K."/>
            <person name="Kuo R."/>
            <person name="Ohm R.A."/>
            <person name="Bhattacharya S.S."/>
            <person name="Shirouzu T."/>
            <person name="Yoshinaga Y."/>
            <person name="Martin F.M."/>
            <person name="Grigoriev I.V."/>
            <person name="Hibbett D.S."/>
        </authorList>
    </citation>
    <scope>NUCLEOTIDE SEQUENCE [LARGE SCALE GENOMIC DNA]</scope>
    <source>
        <strain evidence="1 2">L-15889</strain>
    </source>
</reference>
<dbReference type="EMBL" id="KV429109">
    <property type="protein sequence ID" value="KZT65260.1"/>
    <property type="molecule type" value="Genomic_DNA"/>
</dbReference>
<dbReference type="Proteomes" id="UP000076727">
    <property type="component" value="Unassembled WGS sequence"/>
</dbReference>
<sequence length="76" mass="8558">MKTTDRRRLSHSSTLVPTALPQTPAHTSCTRGTISAWALGRRYRSADYGYGPPLFSPICSSYFNTVQQRTLTRHQT</sequence>
<dbReference type="AlphaFoldDB" id="A0A165M5R2"/>
<keyword evidence="2" id="KW-1185">Reference proteome</keyword>
<accession>A0A165M5R2</accession>
<proteinExistence type="predicted"/>
<evidence type="ECO:0000313" key="2">
    <source>
        <dbReference type="Proteomes" id="UP000076727"/>
    </source>
</evidence>
<gene>
    <name evidence="1" type="ORF">DAEQUDRAFT_537858</name>
</gene>